<feature type="region of interest" description="Disordered" evidence="1">
    <location>
        <begin position="1"/>
        <end position="79"/>
    </location>
</feature>
<evidence type="ECO:0000313" key="4">
    <source>
        <dbReference type="EMBL" id="CAF3934560.1"/>
    </source>
</evidence>
<dbReference type="Proteomes" id="UP000663824">
    <property type="component" value="Unassembled WGS sequence"/>
</dbReference>
<sequence length="364" mass="41158">MYLENSKDCNSSTDSTHTPLIDDTSNKFQRMEQDSSTNDENTQILIDSNNDEDLSSSEANEEEEEEKDNEDEENSPAGNYFEKNTILQSLNQSNCSNTLNNLLSRTPNANVTFNQSENIVETIQMNNDSMHAQTMAILAAKYQPTKSINHTPSRSEILSFIGPCPLYSLASSFGLDMYHGHSNFPCRDIFAGGRGSKLGSPLWQHLTLSHNLNLSSSSIIISRLLLHGYSSPSPILFNSQTIKNVLRTTPRYSLIKRCPLTNYGVYGIHCEHGARLCSGYTYNTNIFSHLISFHKMTNNASLRLSRAIAFNNKQFKFEFNETIVSEYVKCPLQKPCQVKRISRPINYKFHLCKKIIQNKPVKNS</sequence>
<protein>
    <submittedName>
        <fullName evidence="3">Uncharacterized protein</fullName>
    </submittedName>
</protein>
<reference evidence="3" key="1">
    <citation type="submission" date="2021-02" db="EMBL/GenBank/DDBJ databases">
        <authorList>
            <person name="Nowell W R."/>
        </authorList>
    </citation>
    <scope>NUCLEOTIDE SEQUENCE</scope>
</reference>
<dbReference type="EMBL" id="CAJNRE010004554">
    <property type="protein sequence ID" value="CAF2036152.1"/>
    <property type="molecule type" value="Genomic_DNA"/>
</dbReference>
<dbReference type="AlphaFoldDB" id="A0A816NLD5"/>
<dbReference type="Proteomes" id="UP000663855">
    <property type="component" value="Unassembled WGS sequence"/>
</dbReference>
<evidence type="ECO:0000313" key="5">
    <source>
        <dbReference type="Proteomes" id="UP000663824"/>
    </source>
</evidence>
<gene>
    <name evidence="4" type="ORF">BYL167_LOCUS10185</name>
    <name evidence="2" type="ORF">CJN711_LOCUS16070</name>
    <name evidence="3" type="ORF">MBJ925_LOCUS10724</name>
</gene>
<feature type="compositionally biased region" description="Polar residues" evidence="1">
    <location>
        <begin position="34"/>
        <end position="46"/>
    </location>
</feature>
<dbReference type="Proteomes" id="UP000681967">
    <property type="component" value="Unassembled WGS sequence"/>
</dbReference>
<dbReference type="EMBL" id="CAJNOV010007352">
    <property type="protein sequence ID" value="CAF1282798.1"/>
    <property type="molecule type" value="Genomic_DNA"/>
</dbReference>
<organism evidence="3 5">
    <name type="scientific">Rotaria magnacalcarata</name>
    <dbReference type="NCBI Taxonomy" id="392030"/>
    <lineage>
        <taxon>Eukaryota</taxon>
        <taxon>Metazoa</taxon>
        <taxon>Spiralia</taxon>
        <taxon>Gnathifera</taxon>
        <taxon>Rotifera</taxon>
        <taxon>Eurotatoria</taxon>
        <taxon>Bdelloidea</taxon>
        <taxon>Philodinida</taxon>
        <taxon>Philodinidae</taxon>
        <taxon>Rotaria</taxon>
    </lineage>
</organism>
<feature type="compositionally biased region" description="Polar residues" evidence="1">
    <location>
        <begin position="8"/>
        <end position="18"/>
    </location>
</feature>
<dbReference type="EMBL" id="CAJOBH010003031">
    <property type="protein sequence ID" value="CAF3934560.1"/>
    <property type="molecule type" value="Genomic_DNA"/>
</dbReference>
<feature type="compositionally biased region" description="Acidic residues" evidence="1">
    <location>
        <begin position="49"/>
        <end position="74"/>
    </location>
</feature>
<evidence type="ECO:0000313" key="3">
    <source>
        <dbReference type="EMBL" id="CAF2036152.1"/>
    </source>
</evidence>
<name>A0A816NLD5_9BILA</name>
<proteinExistence type="predicted"/>
<evidence type="ECO:0000313" key="2">
    <source>
        <dbReference type="EMBL" id="CAF1282798.1"/>
    </source>
</evidence>
<accession>A0A816NLD5</accession>
<comment type="caution">
    <text evidence="3">The sequence shown here is derived from an EMBL/GenBank/DDBJ whole genome shotgun (WGS) entry which is preliminary data.</text>
</comment>
<evidence type="ECO:0000256" key="1">
    <source>
        <dbReference type="SAM" id="MobiDB-lite"/>
    </source>
</evidence>